<evidence type="ECO:0000256" key="2">
    <source>
        <dbReference type="ARBA" id="ARBA00022827"/>
    </source>
</evidence>
<dbReference type="GO" id="GO:0003677">
    <property type="term" value="F:DNA binding"/>
    <property type="evidence" value="ECO:0007669"/>
    <property type="project" value="TreeGrafter"/>
</dbReference>
<evidence type="ECO:0000256" key="6">
    <source>
        <dbReference type="RuleBase" id="RU004182"/>
    </source>
</evidence>
<dbReference type="AlphaFoldDB" id="A0A1X6X088"/>
<evidence type="ECO:0000256" key="7">
    <source>
        <dbReference type="SAM" id="MobiDB-lite"/>
    </source>
</evidence>
<feature type="binding site" evidence="4">
    <location>
        <begin position="111"/>
        <end position="115"/>
    </location>
    <ligand>
        <name>FAD</name>
        <dbReference type="ChEBI" id="CHEBI:57692"/>
    </ligand>
</feature>
<dbReference type="GO" id="GO:0006950">
    <property type="term" value="P:response to stress"/>
    <property type="evidence" value="ECO:0007669"/>
    <property type="project" value="UniProtKB-ARBA"/>
</dbReference>
<feature type="site" description="Electron transfer via tryptophanyl radical" evidence="5">
    <location>
        <position position="182"/>
    </location>
</feature>
<organism evidence="9 10">
    <name type="scientific">Brevibacterium yomogidense</name>
    <dbReference type="NCBI Taxonomy" id="946573"/>
    <lineage>
        <taxon>Bacteria</taxon>
        <taxon>Bacillati</taxon>
        <taxon>Actinomycetota</taxon>
        <taxon>Actinomycetes</taxon>
        <taxon>Micrococcales</taxon>
        <taxon>Brevibacteriaceae</taxon>
        <taxon>Brevibacterium</taxon>
    </lineage>
</organism>
<evidence type="ECO:0000313" key="9">
    <source>
        <dbReference type="EMBL" id="SLM91780.1"/>
    </source>
</evidence>
<dbReference type="PROSITE" id="PS00394">
    <property type="entry name" value="DNA_PHOTOLYASES_1_1"/>
    <property type="match status" value="1"/>
</dbReference>
<evidence type="ECO:0000256" key="5">
    <source>
        <dbReference type="PIRSR" id="PIRSR602081-2"/>
    </source>
</evidence>
<dbReference type="Gene3D" id="1.25.40.80">
    <property type="match status" value="1"/>
</dbReference>
<feature type="site" description="Electron transfer via tryptophanyl radical" evidence="5">
    <location>
        <position position="258"/>
    </location>
</feature>
<reference evidence="10" key="1">
    <citation type="submission" date="2017-02" db="EMBL/GenBank/DDBJ databases">
        <authorList>
            <person name="Dridi B."/>
        </authorList>
    </citation>
    <scope>NUCLEOTIDE SEQUENCE [LARGE SCALE GENOMIC DNA]</scope>
    <source>
        <strain evidence="10">B Co 03.10</strain>
    </source>
</reference>
<keyword evidence="9" id="KW-0456">Lyase</keyword>
<feature type="binding site" evidence="4">
    <location>
        <position position="99"/>
    </location>
    <ligand>
        <name>FAD</name>
        <dbReference type="ChEBI" id="CHEBI:57692"/>
    </ligand>
</feature>
<accession>A0A1X6X088</accession>
<dbReference type="SUPFAM" id="SSF48173">
    <property type="entry name" value="Cryptochrome/photolyase FAD-binding domain"/>
    <property type="match status" value="1"/>
</dbReference>
<dbReference type="GO" id="GO:0009416">
    <property type="term" value="P:response to light stimulus"/>
    <property type="evidence" value="ECO:0007669"/>
    <property type="project" value="TreeGrafter"/>
</dbReference>
<keyword evidence="2 4" id="KW-0274">FAD</keyword>
<dbReference type="InterPro" id="IPR036134">
    <property type="entry name" value="Crypto/Photolyase_FAD-like_sf"/>
</dbReference>
<keyword evidence="3 6" id="KW-0157">Chromophore</keyword>
<dbReference type="Gene3D" id="1.10.579.10">
    <property type="entry name" value="DNA Cyclobutane Dipyrimidine Photolyase, subunit A, domain 3"/>
    <property type="match status" value="1"/>
</dbReference>
<comment type="similarity">
    <text evidence="6">Belongs to the DNA photolyase family.</text>
</comment>
<feature type="binding site" evidence="4">
    <location>
        <position position="148"/>
    </location>
    <ligand>
        <name>FAD</name>
        <dbReference type="ChEBI" id="CHEBI:57692"/>
    </ligand>
</feature>
<feature type="binding site" evidence="4">
    <location>
        <begin position="248"/>
        <end position="250"/>
    </location>
    <ligand>
        <name>FAD</name>
        <dbReference type="ChEBI" id="CHEBI:57692"/>
    </ligand>
</feature>
<dbReference type="GO" id="GO:0003904">
    <property type="term" value="F:deoxyribodipyrimidine photo-lyase activity"/>
    <property type="evidence" value="ECO:0007669"/>
    <property type="project" value="UniProtKB-EC"/>
</dbReference>
<feature type="region of interest" description="Disordered" evidence="7">
    <location>
        <begin position="15"/>
        <end position="34"/>
    </location>
</feature>
<dbReference type="InterPro" id="IPR005101">
    <property type="entry name" value="Cryptochr/Photolyase_FAD-bd"/>
</dbReference>
<protein>
    <submittedName>
        <fullName evidence="9">Deoxyribodipyrimidine photolyase</fullName>
        <ecNumber evidence="9">4.1.99.3</ecNumber>
    </submittedName>
</protein>
<evidence type="ECO:0000313" key="10">
    <source>
        <dbReference type="Proteomes" id="UP000196581"/>
    </source>
</evidence>
<feature type="compositionally biased region" description="Basic and acidic residues" evidence="7">
    <location>
        <begin position="16"/>
        <end position="32"/>
    </location>
</feature>
<dbReference type="EC" id="4.1.99.3" evidence="9"/>
<comment type="cofactor">
    <cofactor evidence="4">
        <name>FAD</name>
        <dbReference type="ChEBI" id="CHEBI:57692"/>
    </cofactor>
    <text evidence="4">Binds 1 FAD per subunit.</text>
</comment>
<dbReference type="InterPro" id="IPR002081">
    <property type="entry name" value="Cryptochrome/DNA_photolyase_1"/>
</dbReference>
<name>A0A1X6X088_9MICO</name>
<sequence length="324" mass="37149">MSRVCTYSAFARACRSRPEPRDPHPRPDDLRGPARTIPAVAGHRLSTWLDERGFARVLDARGWLPTAPDWAGGIRARWTPGEAAARARLDELEDVLEGYGESRDRSDGASTSLLSPRLRFGELSPHEVWHRSVRIGRAGRSVAAAGVFNDELLWREFAWHRRAVLTHLATENIRSESDDFEWDDDPDALRAWQQGRTGVPLVDAGMRELWETGFMHNRVRMVTASFLVKNLLQHWTRGEQWFWDTLVDADEASNPFNWQWVAGSGDDAAPYFRIFNPYRQAERFDPDNAYVNTWVPPEDRDAEPIVDVAQTRREALAEYRRVKS</sequence>
<feature type="site" description="Electron transfer via tryptophanyl radical" evidence="5">
    <location>
        <position position="235"/>
    </location>
</feature>
<dbReference type="PANTHER" id="PTHR11455">
    <property type="entry name" value="CRYPTOCHROME"/>
    <property type="match status" value="1"/>
</dbReference>
<dbReference type="Proteomes" id="UP000196581">
    <property type="component" value="Unassembled WGS sequence"/>
</dbReference>
<evidence type="ECO:0000259" key="8">
    <source>
        <dbReference type="Pfam" id="PF03441"/>
    </source>
</evidence>
<evidence type="ECO:0000256" key="3">
    <source>
        <dbReference type="ARBA" id="ARBA00022991"/>
    </source>
</evidence>
<dbReference type="Pfam" id="PF03441">
    <property type="entry name" value="FAD_binding_7"/>
    <property type="match status" value="1"/>
</dbReference>
<evidence type="ECO:0000256" key="1">
    <source>
        <dbReference type="ARBA" id="ARBA00022630"/>
    </source>
</evidence>
<keyword evidence="1 4" id="KW-0285">Flavoprotein</keyword>
<gene>
    <name evidence="9" type="ORF">FM105_02780</name>
</gene>
<dbReference type="GO" id="GO:0006139">
    <property type="term" value="P:nucleobase-containing compound metabolic process"/>
    <property type="evidence" value="ECO:0007669"/>
    <property type="project" value="UniProtKB-ARBA"/>
</dbReference>
<dbReference type="EMBL" id="FWFF01000002">
    <property type="protein sequence ID" value="SLM91780.1"/>
    <property type="molecule type" value="Genomic_DNA"/>
</dbReference>
<dbReference type="PRINTS" id="PR00147">
    <property type="entry name" value="DNAPHOTLYASE"/>
</dbReference>
<keyword evidence="10" id="KW-1185">Reference proteome</keyword>
<dbReference type="InterPro" id="IPR018394">
    <property type="entry name" value="DNA_photolyase_1_CS_C"/>
</dbReference>
<proteinExistence type="inferred from homology"/>
<evidence type="ECO:0000256" key="4">
    <source>
        <dbReference type="PIRSR" id="PIRSR602081-1"/>
    </source>
</evidence>
<dbReference type="GO" id="GO:0071949">
    <property type="term" value="F:FAD binding"/>
    <property type="evidence" value="ECO:0007669"/>
    <property type="project" value="TreeGrafter"/>
</dbReference>
<dbReference type="PANTHER" id="PTHR11455:SF9">
    <property type="entry name" value="CRYPTOCHROME CIRCADIAN CLOCK 5 ISOFORM X1"/>
    <property type="match status" value="1"/>
</dbReference>
<feature type="domain" description="Cryptochrome/DNA photolyase FAD-binding" evidence="8">
    <location>
        <begin position="149"/>
        <end position="296"/>
    </location>
</feature>